<organism evidence="8 9">
    <name type="scientific">Pseudocercospora fuligena</name>
    <dbReference type="NCBI Taxonomy" id="685502"/>
    <lineage>
        <taxon>Eukaryota</taxon>
        <taxon>Fungi</taxon>
        <taxon>Dikarya</taxon>
        <taxon>Ascomycota</taxon>
        <taxon>Pezizomycotina</taxon>
        <taxon>Dothideomycetes</taxon>
        <taxon>Dothideomycetidae</taxon>
        <taxon>Mycosphaerellales</taxon>
        <taxon>Mycosphaerellaceae</taxon>
        <taxon>Pseudocercospora</taxon>
    </lineage>
</organism>
<evidence type="ECO:0000256" key="6">
    <source>
        <dbReference type="SAM" id="MobiDB-lite"/>
    </source>
</evidence>
<keyword evidence="9" id="KW-1185">Reference proteome</keyword>
<sequence>MKILIIGAGLGGLSAAIAFARQGHTVILFESRSTLSKAGGGINIRPGATRILNTWNLSQDLEKIGDPTGSFLLRNMKTGEIATRSVLVDASEVTDWGTTREVLMQVLYERAKEEGVRIVFGASVEDVFDDGTKASLVLKDGEKYEADMILAADGIRSRIRYKVLSDLNCSLDPIIGDTTLYAIRVDAKDILGKPEMERLCVEKFACVWMGEGGFVVSRFNTTLQQFGGLFAMQSKTDQRGLWDENGDIEQVRAFFKDRSCEDLNAVLALATKCDRWKLAELPDLPRWTSKGGRIVLLGDSAHAMEPNAAQGFSMIIESIGVLEYLIARHGKDAAAQIPAITDTWQKFRKPRVERIKRYAKENGAVFSGKPPPSRSRLNSGGGKVRSLRDTVADGNAQFDSPDFLKWTLDYDAVAEVRLVPDESH</sequence>
<dbReference type="PANTHER" id="PTHR13789:SF147">
    <property type="entry name" value="PUTATIVE (AFU_ORTHOLOGUE AFUA_2G01950)-RELATED"/>
    <property type="match status" value="1"/>
</dbReference>
<gene>
    <name evidence="8" type="ORF">HII31_07194</name>
</gene>
<protein>
    <submittedName>
        <fullName evidence="8">FAD-dependent monooxygenase OpS4</fullName>
    </submittedName>
</protein>
<evidence type="ECO:0000256" key="1">
    <source>
        <dbReference type="ARBA" id="ARBA00007992"/>
    </source>
</evidence>
<dbReference type="GO" id="GO:0004497">
    <property type="term" value="F:monooxygenase activity"/>
    <property type="evidence" value="ECO:0007669"/>
    <property type="project" value="UniProtKB-KW"/>
</dbReference>
<evidence type="ECO:0000313" key="9">
    <source>
        <dbReference type="Proteomes" id="UP000660729"/>
    </source>
</evidence>
<dbReference type="Pfam" id="PF01494">
    <property type="entry name" value="FAD_binding_3"/>
    <property type="match status" value="1"/>
</dbReference>
<comment type="caution">
    <text evidence="8">The sequence shown here is derived from an EMBL/GenBank/DDBJ whole genome shotgun (WGS) entry which is preliminary data.</text>
</comment>
<name>A0A8H6RJF1_9PEZI</name>
<dbReference type="SUPFAM" id="SSF51905">
    <property type="entry name" value="FAD/NAD(P)-binding domain"/>
    <property type="match status" value="1"/>
</dbReference>
<dbReference type="GO" id="GO:0071949">
    <property type="term" value="F:FAD binding"/>
    <property type="evidence" value="ECO:0007669"/>
    <property type="project" value="InterPro"/>
</dbReference>
<dbReference type="Gene3D" id="3.50.50.60">
    <property type="entry name" value="FAD/NAD(P)-binding domain"/>
    <property type="match status" value="1"/>
</dbReference>
<comment type="similarity">
    <text evidence="1">Belongs to the paxM FAD-dependent monooxygenase family.</text>
</comment>
<dbReference type="PRINTS" id="PR00420">
    <property type="entry name" value="RNGMNOXGNASE"/>
</dbReference>
<dbReference type="Proteomes" id="UP000660729">
    <property type="component" value="Unassembled WGS sequence"/>
</dbReference>
<dbReference type="PANTHER" id="PTHR13789">
    <property type="entry name" value="MONOOXYGENASE"/>
    <property type="match status" value="1"/>
</dbReference>
<dbReference type="InterPro" id="IPR002938">
    <property type="entry name" value="FAD-bd"/>
</dbReference>
<keyword evidence="5 8" id="KW-0503">Monooxygenase</keyword>
<reference evidence="8" key="1">
    <citation type="submission" date="2020-04" db="EMBL/GenBank/DDBJ databases">
        <title>Draft genome resource of the tomato pathogen Pseudocercospora fuligena.</title>
        <authorList>
            <person name="Zaccaron A."/>
        </authorList>
    </citation>
    <scope>NUCLEOTIDE SEQUENCE</scope>
    <source>
        <strain evidence="8">PF001</strain>
    </source>
</reference>
<keyword evidence="2" id="KW-0285">Flavoprotein</keyword>
<evidence type="ECO:0000256" key="4">
    <source>
        <dbReference type="ARBA" id="ARBA00023002"/>
    </source>
</evidence>
<dbReference type="InterPro" id="IPR036188">
    <property type="entry name" value="FAD/NAD-bd_sf"/>
</dbReference>
<evidence type="ECO:0000259" key="7">
    <source>
        <dbReference type="Pfam" id="PF01494"/>
    </source>
</evidence>
<keyword evidence="4" id="KW-0560">Oxidoreductase</keyword>
<dbReference type="AlphaFoldDB" id="A0A8H6RJF1"/>
<evidence type="ECO:0000256" key="2">
    <source>
        <dbReference type="ARBA" id="ARBA00022630"/>
    </source>
</evidence>
<feature type="region of interest" description="Disordered" evidence="6">
    <location>
        <begin position="363"/>
        <end position="388"/>
    </location>
</feature>
<keyword evidence="3" id="KW-0274">FAD</keyword>
<dbReference type="OrthoDB" id="16820at2759"/>
<evidence type="ECO:0000313" key="8">
    <source>
        <dbReference type="EMBL" id="KAF7191692.1"/>
    </source>
</evidence>
<evidence type="ECO:0000256" key="3">
    <source>
        <dbReference type="ARBA" id="ARBA00022827"/>
    </source>
</evidence>
<dbReference type="InterPro" id="IPR050493">
    <property type="entry name" value="FAD-dep_Monooxygenase_BioMet"/>
</dbReference>
<feature type="domain" description="FAD-binding" evidence="7">
    <location>
        <begin position="2"/>
        <end position="355"/>
    </location>
</feature>
<accession>A0A8H6RJF1</accession>
<evidence type="ECO:0000256" key="5">
    <source>
        <dbReference type="ARBA" id="ARBA00023033"/>
    </source>
</evidence>
<dbReference type="EMBL" id="JABCIY010000157">
    <property type="protein sequence ID" value="KAF7191692.1"/>
    <property type="molecule type" value="Genomic_DNA"/>
</dbReference>
<proteinExistence type="inferred from homology"/>